<proteinExistence type="predicted"/>
<sequence length="80" mass="9607">MKLNDFFKLSVDEQVETASKGEFLGEREAKPYLIFLFNIGNFYAEIFYDEIKNKITRVKPFKTVRILEPYLEKMDIEQLY</sequence>
<keyword evidence="2" id="KW-1185">Reference proteome</keyword>
<accession>A0ABW4ZMA9</accession>
<protein>
    <submittedName>
        <fullName evidence="1">Uncharacterized protein</fullName>
    </submittedName>
</protein>
<organism evidence="1 2">
    <name type="scientific">Paradesertivirga mongoliensis</name>
    <dbReference type="NCBI Taxonomy" id="2100740"/>
    <lineage>
        <taxon>Bacteria</taxon>
        <taxon>Pseudomonadati</taxon>
        <taxon>Bacteroidota</taxon>
        <taxon>Sphingobacteriia</taxon>
        <taxon>Sphingobacteriales</taxon>
        <taxon>Sphingobacteriaceae</taxon>
        <taxon>Paradesertivirga</taxon>
    </lineage>
</organism>
<gene>
    <name evidence="1" type="ORF">ACFSJU_12585</name>
</gene>
<dbReference type="RefSeq" id="WP_255901212.1">
    <property type="nucleotide sequence ID" value="NZ_JAFMZO010000002.1"/>
</dbReference>
<comment type="caution">
    <text evidence="1">The sequence shown here is derived from an EMBL/GenBank/DDBJ whole genome shotgun (WGS) entry which is preliminary data.</text>
</comment>
<evidence type="ECO:0000313" key="2">
    <source>
        <dbReference type="Proteomes" id="UP001597387"/>
    </source>
</evidence>
<dbReference type="Proteomes" id="UP001597387">
    <property type="component" value="Unassembled WGS sequence"/>
</dbReference>
<dbReference type="EMBL" id="JBHUHZ010000002">
    <property type="protein sequence ID" value="MFD2163234.1"/>
    <property type="molecule type" value="Genomic_DNA"/>
</dbReference>
<reference evidence="2" key="1">
    <citation type="journal article" date="2019" name="Int. J. Syst. Evol. Microbiol.">
        <title>The Global Catalogue of Microorganisms (GCM) 10K type strain sequencing project: providing services to taxonomists for standard genome sequencing and annotation.</title>
        <authorList>
            <consortium name="The Broad Institute Genomics Platform"/>
            <consortium name="The Broad Institute Genome Sequencing Center for Infectious Disease"/>
            <person name="Wu L."/>
            <person name="Ma J."/>
        </authorList>
    </citation>
    <scope>NUCLEOTIDE SEQUENCE [LARGE SCALE GENOMIC DNA]</scope>
    <source>
        <strain evidence="2">KCTC 42217</strain>
    </source>
</reference>
<evidence type="ECO:0000313" key="1">
    <source>
        <dbReference type="EMBL" id="MFD2163234.1"/>
    </source>
</evidence>
<name>A0ABW4ZMA9_9SPHI</name>